<sequence>MGEKFFILFEARSGSSHLVSMLNSSPDVTCYSEIFVSQPVDVCERLLDALENGKSLHEINPWVLDDHGSIELGKPASCIGFKTKPYDLPGDFILNRLERSGFKLILLTRRNLIKQAVSRATGLKLWDKVGLYNAIPDGPTVSSVVVDPTEIIEIAEICDEINEQLHSTFNSWKNEKLHIEYEDLLYRETSVMESLSGFLSIPNFKPLSRTRKNTLDDLSIAVKNYDELAKALENHRFKAFLDQSSCCGLSKQ</sequence>
<reference evidence="1 2" key="1">
    <citation type="submission" date="2014-08" db="EMBL/GenBank/DDBJ databases">
        <authorList>
            <person name="Moulin Lionel"/>
        </authorList>
    </citation>
    <scope>NUCLEOTIDE SEQUENCE [LARGE SCALE GENOMIC DNA]</scope>
</reference>
<dbReference type="AlphaFoldDB" id="A0A090FX12"/>
<organism evidence="1 2">
    <name type="scientific">Mesorhizobium plurifarium</name>
    <dbReference type="NCBI Taxonomy" id="69974"/>
    <lineage>
        <taxon>Bacteria</taxon>
        <taxon>Pseudomonadati</taxon>
        <taxon>Pseudomonadota</taxon>
        <taxon>Alphaproteobacteria</taxon>
        <taxon>Hyphomicrobiales</taxon>
        <taxon>Phyllobacteriaceae</taxon>
        <taxon>Mesorhizobium</taxon>
    </lineage>
</organism>
<dbReference type="Proteomes" id="UP000046373">
    <property type="component" value="Unassembled WGS sequence"/>
</dbReference>
<accession>A0A090FX12</accession>
<evidence type="ECO:0000313" key="2">
    <source>
        <dbReference type="Proteomes" id="UP000046373"/>
    </source>
</evidence>
<dbReference type="EMBL" id="CCNB01000045">
    <property type="protein sequence ID" value="CDX46157.1"/>
    <property type="molecule type" value="Genomic_DNA"/>
</dbReference>
<dbReference type="InterPro" id="IPR027417">
    <property type="entry name" value="P-loop_NTPase"/>
</dbReference>
<dbReference type="Gene3D" id="3.40.50.300">
    <property type="entry name" value="P-loop containing nucleotide triphosphate hydrolases"/>
    <property type="match status" value="1"/>
</dbReference>
<protein>
    <recommendedName>
        <fullName evidence="3">Sulphotransferase Stf0 domain-containing protein</fullName>
    </recommendedName>
</protein>
<name>A0A090FX12_MESPL</name>
<gene>
    <name evidence="1" type="ORF">MPLDJ20_80226</name>
</gene>
<evidence type="ECO:0000313" key="1">
    <source>
        <dbReference type="EMBL" id="CDX46157.1"/>
    </source>
</evidence>
<dbReference type="SUPFAM" id="SSF52540">
    <property type="entry name" value="P-loop containing nucleoside triphosphate hydrolases"/>
    <property type="match status" value="1"/>
</dbReference>
<evidence type="ECO:0008006" key="3">
    <source>
        <dbReference type="Google" id="ProtNLM"/>
    </source>
</evidence>
<proteinExistence type="predicted"/>